<feature type="transmembrane region" description="Helical" evidence="1">
    <location>
        <begin position="67"/>
        <end position="86"/>
    </location>
</feature>
<feature type="transmembrane region" description="Helical" evidence="1">
    <location>
        <begin position="98"/>
        <end position="116"/>
    </location>
</feature>
<dbReference type="Proteomes" id="UP000441336">
    <property type="component" value="Unassembled WGS sequence"/>
</dbReference>
<evidence type="ECO:0000313" key="3">
    <source>
        <dbReference type="Proteomes" id="UP000441336"/>
    </source>
</evidence>
<keyword evidence="3" id="KW-1185">Reference proteome</keyword>
<accession>A0A7K1TBD2</accession>
<dbReference type="EMBL" id="WQKZ01000001">
    <property type="protein sequence ID" value="MVN75718.1"/>
    <property type="molecule type" value="Genomic_DNA"/>
</dbReference>
<keyword evidence="1" id="KW-1133">Transmembrane helix</keyword>
<protein>
    <recommendedName>
        <fullName evidence="4">DUF2306 domain-containing protein</fullName>
    </recommendedName>
</protein>
<reference evidence="2 3" key="1">
    <citation type="submission" date="2019-12" db="EMBL/GenBank/DDBJ databases">
        <title>Hymenobacter sp. HMF4947 Genome sequencing and assembly.</title>
        <authorList>
            <person name="Kang H."/>
            <person name="Cha I."/>
            <person name="Kim H."/>
            <person name="Joh K."/>
        </authorList>
    </citation>
    <scope>NUCLEOTIDE SEQUENCE [LARGE SCALE GENOMIC DNA]</scope>
    <source>
        <strain evidence="2 3">HMF4947</strain>
    </source>
</reference>
<dbReference type="AlphaFoldDB" id="A0A7K1TBD2"/>
<proteinExistence type="predicted"/>
<evidence type="ECO:0000256" key="1">
    <source>
        <dbReference type="SAM" id="Phobius"/>
    </source>
</evidence>
<evidence type="ECO:0008006" key="4">
    <source>
        <dbReference type="Google" id="ProtNLM"/>
    </source>
</evidence>
<gene>
    <name evidence="2" type="ORF">GO988_05205</name>
</gene>
<keyword evidence="1" id="KW-0472">Membrane</keyword>
<evidence type="ECO:0000313" key="2">
    <source>
        <dbReference type="EMBL" id="MVN75718.1"/>
    </source>
</evidence>
<feature type="transmembrane region" description="Helical" evidence="1">
    <location>
        <begin position="128"/>
        <end position="148"/>
    </location>
</feature>
<dbReference type="RefSeq" id="WP_157562437.1">
    <property type="nucleotide sequence ID" value="NZ_WQKZ01000001.1"/>
</dbReference>
<name>A0A7K1TBD2_9BACT</name>
<keyword evidence="1" id="KW-0812">Transmembrane</keyword>
<feature type="transmembrane region" description="Helical" evidence="1">
    <location>
        <begin position="12"/>
        <end position="31"/>
    </location>
</feature>
<comment type="caution">
    <text evidence="2">The sequence shown here is derived from an EMBL/GenBank/DDBJ whole genome shotgun (WGS) entry which is preliminary data.</text>
</comment>
<feature type="transmembrane region" description="Helical" evidence="1">
    <location>
        <begin position="43"/>
        <end position="61"/>
    </location>
</feature>
<organism evidence="2 3">
    <name type="scientific">Hymenobacter ginkgonis</name>
    <dbReference type="NCBI Taxonomy" id="2682976"/>
    <lineage>
        <taxon>Bacteria</taxon>
        <taxon>Pseudomonadati</taxon>
        <taxon>Bacteroidota</taxon>
        <taxon>Cytophagia</taxon>
        <taxon>Cytophagales</taxon>
        <taxon>Hymenobacteraceae</taxon>
        <taxon>Hymenobacter</taxon>
    </lineage>
</organism>
<sequence length="155" mass="16500">MATLLHSSISVGHLLAALVALAAGTSILVLPKGTRRHRLLGRVYVGSMSALLLTAFQLYFLFGRFGIVHWGAVGSSLALFVGVGAVCCRRVVAAWQRWHYLGMGASVTGLYAAFAVESTYRLFPPSYFWGEALGLAAAVFMLGGVLLYRHAPAAA</sequence>